<dbReference type="InterPro" id="IPR005585">
    <property type="entry name" value="DUF327"/>
</dbReference>
<dbReference type="Pfam" id="PF03885">
    <property type="entry name" value="DUF327"/>
    <property type="match status" value="1"/>
</dbReference>
<proteinExistence type="predicted"/>
<gene>
    <name evidence="1" type="ORF">D1B32_10535</name>
</gene>
<protein>
    <submittedName>
        <fullName evidence="1">DUF327 family protein</fullName>
    </submittedName>
</protein>
<dbReference type="RefSeq" id="WP_095313930.1">
    <property type="nucleotide sequence ID" value="NZ_JAMAWL010000004.1"/>
</dbReference>
<dbReference type="SUPFAM" id="SSF158397">
    <property type="entry name" value="TM1646-like"/>
    <property type="match status" value="1"/>
</dbReference>
<organism evidence="1 2">
    <name type="scientific">Oceanobacillus profundus</name>
    <dbReference type="NCBI Taxonomy" id="372463"/>
    <lineage>
        <taxon>Bacteria</taxon>
        <taxon>Bacillati</taxon>
        <taxon>Bacillota</taxon>
        <taxon>Bacilli</taxon>
        <taxon>Bacillales</taxon>
        <taxon>Bacillaceae</taxon>
        <taxon>Oceanobacillus</taxon>
    </lineage>
</organism>
<dbReference type="EMBL" id="QWEH01000006">
    <property type="protein sequence ID" value="RHW32197.1"/>
    <property type="molecule type" value="Genomic_DNA"/>
</dbReference>
<evidence type="ECO:0000313" key="2">
    <source>
        <dbReference type="Proteomes" id="UP000285456"/>
    </source>
</evidence>
<name>A0A417YH47_9BACI</name>
<keyword evidence="2" id="KW-1185">Reference proteome</keyword>
<dbReference type="Gene3D" id="1.20.120.490">
    <property type="entry name" value="Hypothetical protein TM1646-like domain"/>
    <property type="match status" value="1"/>
</dbReference>
<comment type="caution">
    <text evidence="1">The sequence shown here is derived from an EMBL/GenBank/DDBJ whole genome shotgun (WGS) entry which is preliminary data.</text>
</comment>
<evidence type="ECO:0000313" key="1">
    <source>
        <dbReference type="EMBL" id="RHW32197.1"/>
    </source>
</evidence>
<reference evidence="1 2" key="1">
    <citation type="journal article" date="2007" name="Int. J. Syst. Evol. Microbiol.">
        <title>Oceanobacillus profundus sp. nov., isolated from a deep-sea sediment core.</title>
        <authorList>
            <person name="Kim Y.G."/>
            <person name="Choi D.H."/>
            <person name="Hyun S."/>
            <person name="Cho B.C."/>
        </authorList>
    </citation>
    <scope>NUCLEOTIDE SEQUENCE [LARGE SCALE GENOMIC DNA]</scope>
    <source>
        <strain evidence="1 2">DSM 18246</strain>
    </source>
</reference>
<accession>A0A417YH47</accession>
<dbReference type="Proteomes" id="UP000285456">
    <property type="component" value="Unassembled WGS sequence"/>
</dbReference>
<dbReference type="AlphaFoldDB" id="A0A417YH47"/>
<dbReference type="InterPro" id="IPR024042">
    <property type="entry name" value="TM1646-like_dom_sf"/>
</dbReference>
<dbReference type="OrthoDB" id="1680946at2"/>
<sequence>MKITNEIQANLEPKYARKASADKQAFSQMVQSQTQSLKHQELQQLVSNISKQGNKLARYRSFRELAAFKRMVKGFLQRTVYAGYALDKSHHFGLDGQTRKLAIVKQVDEKLIKLTEEIMNQEKKTVDILALIGEIKGLLINIYT</sequence>